<dbReference type="InterPro" id="IPR003423">
    <property type="entry name" value="OMP_efflux"/>
</dbReference>
<sequence>MWQSRAPFVAGFLLTCAAAAVAAQTAEPPRQSQSVKEFVRLAEIEGQSETGSAAADAQVSTAGAGGSGARPVTSVSLVDLVARDGDRNGSVTRISLVELVTGAGHETAAPVAPGPSTVEVASAEIPSRIRDESTSAAGDAIAPKPLLSTAAPAPAAVTAAAASTRAEPRPSAQSGDRPAELPPAADMVRTPAPYGLPEPEVPTEASVSVPPVHWSDVSTEPLAASLPRAAMTPGPAGPLGLEEAIRRALNEHPSITESLSRLEAQHEQVSVARAGYWPQLRTGINSGYRDSTGRSEEALTLSASQMLYDFGKVSSAVQAAASGADREAAGVLLAAEDLIRETAQAFIEARRYEALLALASEQIEAIAELEELASKRSALGASSVSDEVQARSRREAAKAVHLQMQAQRDQWFRALENLIGSSEPVALDAGYPQQLDNVCLQLPENFDNAPRVVMAEAERAEAEAAIRQARADQRPTLSLSADYEHYLNREDNRFQQLDDQELVLRLNLTSTLFQGGALRARSRAAGHALQSATAARDRALLELSRFYRESRDRSRSLGASLTLQDERYQSIVRTQELYRHQYLSLGTRTLLDILNTEQEIFQTRVDKQNTISDLRSLQIDCLHSVGRLREAFRAGAMLTDRVARRHGEEGA</sequence>
<dbReference type="GO" id="GO:1990281">
    <property type="term" value="C:efflux pump complex"/>
    <property type="evidence" value="ECO:0007669"/>
    <property type="project" value="TreeGrafter"/>
</dbReference>
<feature type="compositionally biased region" description="Low complexity" evidence="8">
    <location>
        <begin position="158"/>
        <end position="172"/>
    </location>
</feature>
<evidence type="ECO:0000256" key="9">
    <source>
        <dbReference type="SAM" id="SignalP"/>
    </source>
</evidence>
<accession>A0A1I6C2N0</accession>
<keyword evidence="9" id="KW-0732">Signal</keyword>
<evidence type="ECO:0000256" key="3">
    <source>
        <dbReference type="ARBA" id="ARBA00022448"/>
    </source>
</evidence>
<feature type="region of interest" description="Disordered" evidence="8">
    <location>
        <begin position="47"/>
        <end position="71"/>
    </location>
</feature>
<evidence type="ECO:0000256" key="8">
    <source>
        <dbReference type="SAM" id="MobiDB-lite"/>
    </source>
</evidence>
<feature type="chain" id="PRO_5017453715" evidence="9">
    <location>
        <begin position="23"/>
        <end position="651"/>
    </location>
</feature>
<keyword evidence="6" id="KW-0472">Membrane</keyword>
<dbReference type="GO" id="GO:0015288">
    <property type="term" value="F:porin activity"/>
    <property type="evidence" value="ECO:0007669"/>
    <property type="project" value="TreeGrafter"/>
</dbReference>
<name>A0A1I6C2N0_9GAMM</name>
<evidence type="ECO:0000256" key="6">
    <source>
        <dbReference type="ARBA" id="ARBA00023136"/>
    </source>
</evidence>
<keyword evidence="7" id="KW-0998">Cell outer membrane</keyword>
<evidence type="ECO:0000256" key="2">
    <source>
        <dbReference type="ARBA" id="ARBA00007613"/>
    </source>
</evidence>
<dbReference type="RefSeq" id="WP_218150040.1">
    <property type="nucleotide sequence ID" value="NZ_FOYD01000011.1"/>
</dbReference>
<dbReference type="SUPFAM" id="SSF56954">
    <property type="entry name" value="Outer membrane efflux proteins (OEP)"/>
    <property type="match status" value="1"/>
</dbReference>
<dbReference type="GO" id="GO:0009279">
    <property type="term" value="C:cell outer membrane"/>
    <property type="evidence" value="ECO:0007669"/>
    <property type="project" value="UniProtKB-SubCell"/>
</dbReference>
<dbReference type="GO" id="GO:0015562">
    <property type="term" value="F:efflux transmembrane transporter activity"/>
    <property type="evidence" value="ECO:0007669"/>
    <property type="project" value="InterPro"/>
</dbReference>
<proteinExistence type="inferred from homology"/>
<feature type="signal peptide" evidence="9">
    <location>
        <begin position="1"/>
        <end position="22"/>
    </location>
</feature>
<keyword evidence="5" id="KW-0812">Transmembrane</keyword>
<evidence type="ECO:0000313" key="11">
    <source>
        <dbReference type="Proteomes" id="UP000242815"/>
    </source>
</evidence>
<protein>
    <submittedName>
        <fullName evidence="10">Type I secretion outer membrane protein, TolC family</fullName>
    </submittedName>
</protein>
<dbReference type="Proteomes" id="UP000242815">
    <property type="component" value="Unassembled WGS sequence"/>
</dbReference>
<reference evidence="10 11" key="1">
    <citation type="submission" date="2016-10" db="EMBL/GenBank/DDBJ databases">
        <authorList>
            <person name="de Groot N.N."/>
        </authorList>
    </citation>
    <scope>NUCLEOTIDE SEQUENCE [LARGE SCALE GENOMIC DNA]</scope>
    <source>
        <strain evidence="10 11">JCM 18415</strain>
    </source>
</reference>
<comment type="similarity">
    <text evidence="2">Belongs to the outer membrane factor (OMF) (TC 1.B.17) family.</text>
</comment>
<dbReference type="PANTHER" id="PTHR30026">
    <property type="entry name" value="OUTER MEMBRANE PROTEIN TOLC"/>
    <property type="match status" value="1"/>
</dbReference>
<dbReference type="STRING" id="1002526.SAMN05216578_11132"/>
<organism evidence="10 11">
    <name type="scientific">Halopseudomonas formosensis</name>
    <dbReference type="NCBI Taxonomy" id="1002526"/>
    <lineage>
        <taxon>Bacteria</taxon>
        <taxon>Pseudomonadati</taxon>
        <taxon>Pseudomonadota</taxon>
        <taxon>Gammaproteobacteria</taxon>
        <taxon>Pseudomonadales</taxon>
        <taxon>Pseudomonadaceae</taxon>
        <taxon>Halopseudomonas</taxon>
    </lineage>
</organism>
<evidence type="ECO:0000256" key="4">
    <source>
        <dbReference type="ARBA" id="ARBA00022452"/>
    </source>
</evidence>
<evidence type="ECO:0000256" key="1">
    <source>
        <dbReference type="ARBA" id="ARBA00004442"/>
    </source>
</evidence>
<dbReference type="NCBIfam" id="TIGR01844">
    <property type="entry name" value="type_I_sec_TolC"/>
    <property type="match status" value="1"/>
</dbReference>
<evidence type="ECO:0000313" key="10">
    <source>
        <dbReference type="EMBL" id="SFQ87387.1"/>
    </source>
</evidence>
<dbReference type="Gene3D" id="1.20.1600.10">
    <property type="entry name" value="Outer membrane efflux proteins (OEP)"/>
    <property type="match status" value="1"/>
</dbReference>
<dbReference type="AlphaFoldDB" id="A0A1I6C2N0"/>
<dbReference type="InterPro" id="IPR051906">
    <property type="entry name" value="TolC-like"/>
</dbReference>
<keyword evidence="3" id="KW-0813">Transport</keyword>
<dbReference type="PANTHER" id="PTHR30026:SF22">
    <property type="entry name" value="OUTER MEMBRANE EFFLUX PROTEIN"/>
    <property type="match status" value="1"/>
</dbReference>
<evidence type="ECO:0000256" key="5">
    <source>
        <dbReference type="ARBA" id="ARBA00022692"/>
    </source>
</evidence>
<keyword evidence="4" id="KW-1134">Transmembrane beta strand</keyword>
<comment type="subcellular location">
    <subcellularLocation>
        <location evidence="1">Cell outer membrane</location>
    </subcellularLocation>
</comment>
<dbReference type="EMBL" id="FOYD01000011">
    <property type="protein sequence ID" value="SFQ87387.1"/>
    <property type="molecule type" value="Genomic_DNA"/>
</dbReference>
<dbReference type="Pfam" id="PF02321">
    <property type="entry name" value="OEP"/>
    <property type="match status" value="2"/>
</dbReference>
<feature type="region of interest" description="Disordered" evidence="8">
    <location>
        <begin position="158"/>
        <end position="208"/>
    </location>
</feature>
<evidence type="ECO:0000256" key="7">
    <source>
        <dbReference type="ARBA" id="ARBA00023237"/>
    </source>
</evidence>
<dbReference type="InterPro" id="IPR010130">
    <property type="entry name" value="T1SS_OMP_TolC"/>
</dbReference>
<gene>
    <name evidence="10" type="ORF">SAMN05216578_11132</name>
</gene>